<reference evidence="1" key="1">
    <citation type="submission" date="2014-09" db="EMBL/GenBank/DDBJ databases">
        <authorList>
            <person name="Magalhaes I.L.F."/>
            <person name="Oliveira U."/>
            <person name="Santos F.R."/>
            <person name="Vidigal T.H.D.A."/>
            <person name="Brescovit A.D."/>
            <person name="Santos A.J."/>
        </authorList>
    </citation>
    <scope>NUCLEOTIDE SEQUENCE</scope>
    <source>
        <tissue evidence="1">Shoot tissue taken approximately 20 cm above the soil surface</tissue>
    </source>
</reference>
<proteinExistence type="predicted"/>
<sequence length="17" mass="2071">MLILPLQNGNFFEKEMF</sequence>
<organism evidence="1">
    <name type="scientific">Arundo donax</name>
    <name type="common">Giant reed</name>
    <name type="synonym">Donax arundinaceus</name>
    <dbReference type="NCBI Taxonomy" id="35708"/>
    <lineage>
        <taxon>Eukaryota</taxon>
        <taxon>Viridiplantae</taxon>
        <taxon>Streptophyta</taxon>
        <taxon>Embryophyta</taxon>
        <taxon>Tracheophyta</taxon>
        <taxon>Spermatophyta</taxon>
        <taxon>Magnoliopsida</taxon>
        <taxon>Liliopsida</taxon>
        <taxon>Poales</taxon>
        <taxon>Poaceae</taxon>
        <taxon>PACMAD clade</taxon>
        <taxon>Arundinoideae</taxon>
        <taxon>Arundineae</taxon>
        <taxon>Arundo</taxon>
    </lineage>
</organism>
<dbReference type="EMBL" id="GBRH01168144">
    <property type="protein sequence ID" value="JAE29752.1"/>
    <property type="molecule type" value="Transcribed_RNA"/>
</dbReference>
<accession>A0A0A9GZ06</accession>
<name>A0A0A9GZ06_ARUDO</name>
<evidence type="ECO:0000313" key="1">
    <source>
        <dbReference type="EMBL" id="JAE29752.1"/>
    </source>
</evidence>
<reference evidence="1" key="2">
    <citation type="journal article" date="2015" name="Data Brief">
        <title>Shoot transcriptome of the giant reed, Arundo donax.</title>
        <authorList>
            <person name="Barrero R.A."/>
            <person name="Guerrero F.D."/>
            <person name="Moolhuijzen P."/>
            <person name="Goolsby J.A."/>
            <person name="Tidwell J."/>
            <person name="Bellgard S.E."/>
            <person name="Bellgard M.I."/>
        </authorList>
    </citation>
    <scope>NUCLEOTIDE SEQUENCE</scope>
    <source>
        <tissue evidence="1">Shoot tissue taken approximately 20 cm above the soil surface</tissue>
    </source>
</reference>
<dbReference type="AlphaFoldDB" id="A0A0A9GZ06"/>
<protein>
    <submittedName>
        <fullName evidence="1">Uncharacterized protein</fullName>
    </submittedName>
</protein>